<dbReference type="CDD" id="cd03784">
    <property type="entry name" value="GT1_Gtf-like"/>
    <property type="match status" value="1"/>
</dbReference>
<dbReference type="FunFam" id="3.40.50.2000:FF:000060">
    <property type="entry name" value="Glycosyltransferase"/>
    <property type="match status" value="1"/>
</dbReference>
<dbReference type="InterPro" id="IPR002213">
    <property type="entry name" value="UDP_glucos_trans"/>
</dbReference>
<dbReference type="EMBL" id="JABFUD020000005">
    <property type="protein sequence ID" value="KAI5079685.1"/>
    <property type="molecule type" value="Genomic_DNA"/>
</dbReference>
<dbReference type="Pfam" id="PF26168">
    <property type="entry name" value="Glyco_transf_N"/>
    <property type="match status" value="1"/>
</dbReference>
<dbReference type="PROSITE" id="PS00375">
    <property type="entry name" value="UDPGT"/>
    <property type="match status" value="1"/>
</dbReference>
<dbReference type="SUPFAM" id="SSF53756">
    <property type="entry name" value="UDP-Glycosyltransferase/glycogen phosphorylase"/>
    <property type="match status" value="1"/>
</dbReference>
<comment type="caution">
    <text evidence="6">The sequence shown here is derived from an EMBL/GenBank/DDBJ whole genome shotgun (WGS) entry which is preliminary data.</text>
</comment>
<dbReference type="PANTHER" id="PTHR11926:SF774">
    <property type="entry name" value="UDP-GLYCOSYLTRANSFERASE 85A1-RELATED"/>
    <property type="match status" value="1"/>
</dbReference>
<evidence type="ECO:0000259" key="5">
    <source>
        <dbReference type="Pfam" id="PF26168"/>
    </source>
</evidence>
<evidence type="ECO:0000313" key="6">
    <source>
        <dbReference type="EMBL" id="KAI5079685.1"/>
    </source>
</evidence>
<dbReference type="Proteomes" id="UP000886520">
    <property type="component" value="Chromosome 5"/>
</dbReference>
<dbReference type="OrthoDB" id="1910929at2759"/>
<dbReference type="Pfam" id="PF00201">
    <property type="entry name" value="UDPGT"/>
    <property type="match status" value="1"/>
</dbReference>
<name>A0A9D4V579_ADICA</name>
<accession>A0A9D4V579</accession>
<keyword evidence="7" id="KW-1185">Reference proteome</keyword>
<evidence type="ECO:0000256" key="1">
    <source>
        <dbReference type="ARBA" id="ARBA00009995"/>
    </source>
</evidence>
<dbReference type="Gene3D" id="3.40.50.2000">
    <property type="entry name" value="Glycogen Phosphorylase B"/>
    <property type="match status" value="2"/>
</dbReference>
<evidence type="ECO:0000256" key="4">
    <source>
        <dbReference type="RuleBase" id="RU362057"/>
    </source>
</evidence>
<sequence>MGQLQLETSPPAPHCLLLPYPAQGHINPLMQLGKRLASHGVRVTVAIIEHIHAKILHAQQGVALNTSNFQILPIKDGLPPDFDREKRGPEMANVVDKTLADGVLELVHTLASQGQPVTCIVGDFFLRWTGSVAEKAAVPEFIFWPQNAAIFSIYLHVDAIVESGYDPYEGNVRAAASREADSMELISCIPGLSTPIHPADLPFECPFGKRGLEWMRVLLLERFNRMGEARGVISNSFEALEPHVFKALTLEFQQGAPHPPYNHCWPRSNFRPVGPLVPSAILNDAGEAIQGNAHELRSGGSFWEEEVQECKDWLDTQSAGSVLFVAFGSLMSLSVSQVQEVAKGLEASGQKFLWVLRDEAITATTSERFNHAKHELVAVGEALPEGLQNQQQCKVVSWAPQALVLSHPAVGGFFSHCGWNSTLESLCCGVPLLGWPWLMDQVTNCWLASHVWKVGLTLQRYEDNQTSRQFVESGVRQLMEGAIANSLRAKAKHIRALAREAGDTVLSSLVEEISSLS</sequence>
<keyword evidence="2 3" id="KW-0808">Transferase</keyword>
<keyword evidence="3" id="KW-0328">Glycosyltransferase</keyword>
<feature type="domain" description="Glycosyltransferase N-terminal" evidence="5">
    <location>
        <begin position="17"/>
        <end position="117"/>
    </location>
</feature>
<evidence type="ECO:0000313" key="7">
    <source>
        <dbReference type="Proteomes" id="UP000886520"/>
    </source>
</evidence>
<dbReference type="GO" id="GO:0080044">
    <property type="term" value="F:quercetin 7-O-glucosyltransferase activity"/>
    <property type="evidence" value="ECO:0007669"/>
    <property type="project" value="TreeGrafter"/>
</dbReference>
<dbReference type="PANTHER" id="PTHR11926">
    <property type="entry name" value="GLUCOSYL/GLUCURONOSYL TRANSFERASES"/>
    <property type="match status" value="1"/>
</dbReference>
<reference evidence="6 7" key="1">
    <citation type="submission" date="2021-01" db="EMBL/GenBank/DDBJ databases">
        <title>Adiantum capillus-veneris genome.</title>
        <authorList>
            <person name="Fang Y."/>
            <person name="Liao Q."/>
        </authorList>
    </citation>
    <scope>NUCLEOTIDE SEQUENCE [LARGE SCALE GENOMIC DNA]</scope>
    <source>
        <strain evidence="6">H3</strain>
        <tissue evidence="6">Leaf</tissue>
    </source>
</reference>
<gene>
    <name evidence="6" type="ORF">GOP47_0005164</name>
</gene>
<evidence type="ECO:0000256" key="2">
    <source>
        <dbReference type="ARBA" id="ARBA00022679"/>
    </source>
</evidence>
<evidence type="ECO:0000256" key="3">
    <source>
        <dbReference type="RuleBase" id="RU003718"/>
    </source>
</evidence>
<comment type="similarity">
    <text evidence="1 3">Belongs to the UDP-glycosyltransferase family.</text>
</comment>
<dbReference type="InterPro" id="IPR058980">
    <property type="entry name" value="Glyco_transf_N"/>
</dbReference>
<dbReference type="InterPro" id="IPR035595">
    <property type="entry name" value="UDP_glycos_trans_CS"/>
</dbReference>
<organism evidence="6 7">
    <name type="scientific">Adiantum capillus-veneris</name>
    <name type="common">Maidenhair fern</name>
    <dbReference type="NCBI Taxonomy" id="13818"/>
    <lineage>
        <taxon>Eukaryota</taxon>
        <taxon>Viridiplantae</taxon>
        <taxon>Streptophyta</taxon>
        <taxon>Embryophyta</taxon>
        <taxon>Tracheophyta</taxon>
        <taxon>Polypodiopsida</taxon>
        <taxon>Polypodiidae</taxon>
        <taxon>Polypodiales</taxon>
        <taxon>Pteridineae</taxon>
        <taxon>Pteridaceae</taxon>
        <taxon>Vittarioideae</taxon>
        <taxon>Adiantum</taxon>
    </lineage>
</organism>
<dbReference type="AlphaFoldDB" id="A0A9D4V579"/>
<dbReference type="EC" id="2.4.1.-" evidence="4"/>
<dbReference type="GO" id="GO:0080043">
    <property type="term" value="F:quercetin 3-O-glucosyltransferase activity"/>
    <property type="evidence" value="ECO:0007669"/>
    <property type="project" value="TreeGrafter"/>
</dbReference>
<proteinExistence type="inferred from homology"/>
<protein>
    <recommendedName>
        <fullName evidence="4">Glycosyltransferase</fullName>
        <ecNumber evidence="4">2.4.1.-</ecNumber>
    </recommendedName>
</protein>